<dbReference type="InterPro" id="IPR038726">
    <property type="entry name" value="PDDEXK_AddAB-type"/>
</dbReference>
<evidence type="ECO:0000313" key="3">
    <source>
        <dbReference type="EMBL" id="MDI6451761.1"/>
    </source>
</evidence>
<organism evidence="3 4">
    <name type="scientific">Anaerobaca lacustris</name>
    <dbReference type="NCBI Taxonomy" id="3044600"/>
    <lineage>
        <taxon>Bacteria</taxon>
        <taxon>Pseudomonadati</taxon>
        <taxon>Planctomycetota</taxon>
        <taxon>Phycisphaerae</taxon>
        <taxon>Sedimentisphaerales</taxon>
        <taxon>Anaerobacaceae</taxon>
        <taxon>Anaerobaca</taxon>
    </lineage>
</organism>
<sequence length="232" mass="26032">MKSEKSPSREQSKQNAGPAAKRSNPFIWVSWLSKLMAGEKQCEWASWFRSHYIWEKLPSGLDLAKWTADHTQLLRARKAELEAEGFTVYAEDQNSFTLKGTDGIEVSGKPDLVAIRGEEAYVEDCKTGTPRHSDHFQVLVYMLSLPYVEGHCKGRKLEGRLIYNNAIVDVPSSKIDADLKALFRKIVLAIGGPEPAEKVPSWGECRYCDISKADCPDRIETQAEAVTDHGLF</sequence>
<gene>
    <name evidence="3" type="ORF">QJ522_22055</name>
</gene>
<feature type="domain" description="PD-(D/E)XK endonuclease-like" evidence="2">
    <location>
        <begin position="75"/>
        <end position="210"/>
    </location>
</feature>
<dbReference type="Pfam" id="PF12705">
    <property type="entry name" value="PDDEXK_1"/>
    <property type="match status" value="1"/>
</dbReference>
<reference evidence="3" key="1">
    <citation type="submission" date="2023-05" db="EMBL/GenBank/DDBJ databases">
        <title>Anaerotaeda fermentans gen. nov., sp. nov., a novel anaerobic planctomycete of the new family within the order Sedimentisphaerales isolated from Taman Peninsula, Russia.</title>
        <authorList>
            <person name="Khomyakova M.A."/>
            <person name="Merkel A.Y."/>
            <person name="Slobodkin A.I."/>
        </authorList>
    </citation>
    <scope>NUCLEOTIDE SEQUENCE</scope>
    <source>
        <strain evidence="3">M17dextr</strain>
    </source>
</reference>
<evidence type="ECO:0000313" key="4">
    <source>
        <dbReference type="Proteomes" id="UP001431776"/>
    </source>
</evidence>
<dbReference type="InterPro" id="IPR011604">
    <property type="entry name" value="PDDEXK-like_dom_sf"/>
</dbReference>
<protein>
    <submittedName>
        <fullName evidence="3">PD-(D/E)XK nuclease family protein</fullName>
    </submittedName>
</protein>
<dbReference type="Proteomes" id="UP001431776">
    <property type="component" value="Unassembled WGS sequence"/>
</dbReference>
<dbReference type="Gene3D" id="3.90.320.10">
    <property type="match status" value="1"/>
</dbReference>
<accession>A0AAW6U189</accession>
<keyword evidence="4" id="KW-1185">Reference proteome</keyword>
<evidence type="ECO:0000259" key="2">
    <source>
        <dbReference type="Pfam" id="PF12705"/>
    </source>
</evidence>
<dbReference type="RefSeq" id="WP_349247168.1">
    <property type="nucleotide sequence ID" value="NZ_JASCXX010000052.1"/>
</dbReference>
<comment type="caution">
    <text evidence="3">The sequence shown here is derived from an EMBL/GenBank/DDBJ whole genome shotgun (WGS) entry which is preliminary data.</text>
</comment>
<evidence type="ECO:0000256" key="1">
    <source>
        <dbReference type="SAM" id="MobiDB-lite"/>
    </source>
</evidence>
<dbReference type="AlphaFoldDB" id="A0AAW6U189"/>
<feature type="region of interest" description="Disordered" evidence="1">
    <location>
        <begin position="1"/>
        <end position="20"/>
    </location>
</feature>
<feature type="compositionally biased region" description="Basic and acidic residues" evidence="1">
    <location>
        <begin position="1"/>
        <end position="12"/>
    </location>
</feature>
<dbReference type="EMBL" id="JASCXX010000052">
    <property type="protein sequence ID" value="MDI6451761.1"/>
    <property type="molecule type" value="Genomic_DNA"/>
</dbReference>
<proteinExistence type="predicted"/>
<name>A0AAW6U189_9BACT</name>